<evidence type="ECO:0000256" key="5">
    <source>
        <dbReference type="SAM" id="MobiDB-lite"/>
    </source>
</evidence>
<dbReference type="Pfam" id="PF01699">
    <property type="entry name" value="Na_Ca_ex"/>
    <property type="match status" value="2"/>
</dbReference>
<reference evidence="8 9" key="1">
    <citation type="submission" date="2007-07" db="EMBL/GenBank/DDBJ databases">
        <title>Complete sequence of chromosome of Xanthobacter autotrophicus Py2.</title>
        <authorList>
            <consortium name="US DOE Joint Genome Institute"/>
            <person name="Copeland A."/>
            <person name="Lucas S."/>
            <person name="Lapidus A."/>
            <person name="Barry K."/>
            <person name="Glavina del Rio T."/>
            <person name="Hammon N."/>
            <person name="Israni S."/>
            <person name="Dalin E."/>
            <person name="Tice H."/>
            <person name="Pitluck S."/>
            <person name="Sims D."/>
            <person name="Brettin T."/>
            <person name="Bruce D."/>
            <person name="Detter J.C."/>
            <person name="Han C."/>
            <person name="Tapia R."/>
            <person name="Brainard J."/>
            <person name="Schmutz J."/>
            <person name="Larimer F."/>
            <person name="Land M."/>
            <person name="Hauser L."/>
            <person name="Kyrpides N."/>
            <person name="Kim E."/>
            <person name="Ensigns S.A."/>
            <person name="Richardson P."/>
        </authorList>
    </citation>
    <scope>NUCLEOTIDE SEQUENCE [LARGE SCALE GENOMIC DNA]</scope>
    <source>
        <strain evidence="9">ATCC BAA-1158 / Py2</strain>
    </source>
</reference>
<keyword evidence="2 6" id="KW-0812">Transmembrane</keyword>
<organism evidence="8 9">
    <name type="scientific">Xanthobacter autotrophicus (strain ATCC BAA-1158 / Py2)</name>
    <dbReference type="NCBI Taxonomy" id="78245"/>
    <lineage>
        <taxon>Bacteria</taxon>
        <taxon>Pseudomonadati</taxon>
        <taxon>Pseudomonadota</taxon>
        <taxon>Alphaproteobacteria</taxon>
        <taxon>Hyphomicrobiales</taxon>
        <taxon>Xanthobacteraceae</taxon>
        <taxon>Xanthobacter</taxon>
    </lineage>
</organism>
<dbReference type="PANTHER" id="PTHR37958:SF1">
    <property type="entry name" value="SODIUM-POTASSIUM_PROTON ANTIPORTER CHAA"/>
    <property type="match status" value="1"/>
</dbReference>
<feature type="domain" description="Sodium/calcium exchanger membrane region" evidence="7">
    <location>
        <begin position="63"/>
        <end position="213"/>
    </location>
</feature>
<keyword evidence="9" id="KW-1185">Reference proteome</keyword>
<dbReference type="InterPro" id="IPR004837">
    <property type="entry name" value="NaCa_Exmemb"/>
</dbReference>
<dbReference type="InterPro" id="IPR044880">
    <property type="entry name" value="NCX_ion-bd_dom_sf"/>
</dbReference>
<dbReference type="EMBL" id="CP000781">
    <property type="protein sequence ID" value="ABS68722.1"/>
    <property type="molecule type" value="Genomic_DNA"/>
</dbReference>
<feature type="transmembrane region" description="Helical" evidence="6">
    <location>
        <begin position="235"/>
        <end position="256"/>
    </location>
</feature>
<dbReference type="Proteomes" id="UP000002417">
    <property type="component" value="Chromosome"/>
</dbReference>
<comment type="subcellular location">
    <subcellularLocation>
        <location evidence="1">Membrane</location>
        <topology evidence="1">Multi-pass membrane protein</topology>
    </subcellularLocation>
</comment>
<dbReference type="GO" id="GO:0015385">
    <property type="term" value="F:sodium:proton antiporter activity"/>
    <property type="evidence" value="ECO:0007669"/>
    <property type="project" value="TreeGrafter"/>
</dbReference>
<dbReference type="PANTHER" id="PTHR37958">
    <property type="entry name" value="SODIUM-POTASSIUM/PROTON ANTIPORTER CHAA"/>
    <property type="match status" value="1"/>
</dbReference>
<evidence type="ECO:0000313" key="9">
    <source>
        <dbReference type="Proteomes" id="UP000002417"/>
    </source>
</evidence>
<feature type="transmembrane region" description="Helical" evidence="6">
    <location>
        <begin position="60"/>
        <end position="80"/>
    </location>
</feature>
<feature type="transmembrane region" description="Helical" evidence="6">
    <location>
        <begin position="28"/>
        <end position="48"/>
    </location>
</feature>
<dbReference type="InterPro" id="IPR052946">
    <property type="entry name" value="Alkaline_pH_Ca-Antiporter"/>
</dbReference>
<dbReference type="Gene3D" id="1.20.1420.30">
    <property type="entry name" value="NCX, central ion-binding region"/>
    <property type="match status" value="1"/>
</dbReference>
<dbReference type="eggNOG" id="COG0387">
    <property type="taxonomic scope" value="Bacteria"/>
</dbReference>
<protein>
    <submittedName>
        <fullName evidence="8">Sodium/calcium exchanger membrane region</fullName>
    </submittedName>
</protein>
<feature type="domain" description="Sodium/calcium exchanger membrane region" evidence="7">
    <location>
        <begin position="240"/>
        <end position="384"/>
    </location>
</feature>
<evidence type="ECO:0000256" key="2">
    <source>
        <dbReference type="ARBA" id="ARBA00022692"/>
    </source>
</evidence>
<feature type="transmembrane region" description="Helical" evidence="6">
    <location>
        <begin position="307"/>
        <end position="333"/>
    </location>
</feature>
<feature type="transmembrane region" description="Helical" evidence="6">
    <location>
        <begin position="160"/>
        <end position="179"/>
    </location>
</feature>
<evidence type="ECO:0000259" key="7">
    <source>
        <dbReference type="Pfam" id="PF01699"/>
    </source>
</evidence>
<evidence type="ECO:0000256" key="4">
    <source>
        <dbReference type="ARBA" id="ARBA00023136"/>
    </source>
</evidence>
<proteinExistence type="predicted"/>
<feature type="transmembrane region" description="Helical" evidence="6">
    <location>
        <begin position="369"/>
        <end position="385"/>
    </location>
</feature>
<evidence type="ECO:0000256" key="3">
    <source>
        <dbReference type="ARBA" id="ARBA00022989"/>
    </source>
</evidence>
<dbReference type="GO" id="GO:0015386">
    <property type="term" value="F:potassium:proton antiporter activity"/>
    <property type="evidence" value="ECO:0007669"/>
    <property type="project" value="TreeGrafter"/>
</dbReference>
<keyword evidence="4 6" id="KW-0472">Membrane</keyword>
<feature type="region of interest" description="Disordered" evidence="5">
    <location>
        <begin position="1"/>
        <end position="22"/>
    </location>
</feature>
<accession>A7IL29</accession>
<evidence type="ECO:0000256" key="1">
    <source>
        <dbReference type="ARBA" id="ARBA00004141"/>
    </source>
</evidence>
<dbReference type="KEGG" id="xau:Xaut_3493"/>
<gene>
    <name evidence="8" type="ordered locus">Xaut_3493</name>
</gene>
<keyword evidence="3 6" id="KW-1133">Transmembrane helix</keyword>
<feature type="transmembrane region" description="Helical" evidence="6">
    <location>
        <begin position="92"/>
        <end position="114"/>
    </location>
</feature>
<feature type="transmembrane region" description="Helical" evidence="6">
    <location>
        <begin position="345"/>
        <end position="362"/>
    </location>
</feature>
<feature type="transmembrane region" description="Helical" evidence="6">
    <location>
        <begin position="126"/>
        <end position="148"/>
    </location>
</feature>
<dbReference type="STRING" id="78245.Xaut_3493"/>
<sequence length="386" mass="40626">MRRQGGCGTAEGEPSGEEHSVKASGPTALNYVLPGMGLALALLLKVWPDLAPGAEGVVPGFAAILAIALLCGSAVSSVAHADVVARRLGQPYGVLLLTMSVTIIEVSVMASMMLHGENNPTLARESVFSVLMIVNTGIVGLCLLLGSLRHREQTIQQQGVSGYLSVMIALGVMLLVLPAETHEGETGTFSPRQLIFMSFVAVSLYGAFLYMQTVRYREHFENQPEGHSEAPPTPSAFALGLVMLLVSLAAVVALSKHVAAAFEDFLGNFALADPDAVTGALIALLILLPEGIAAVRAASRNHLQHSLNIALGSALATVALTIPAMAFISVMIGHSMVLGLDTEDRTMLLVTFVLSILSFGTGRTNALNGVVHLIVFCVYVMLLFMP</sequence>
<evidence type="ECO:0000313" key="8">
    <source>
        <dbReference type="EMBL" id="ABS68722.1"/>
    </source>
</evidence>
<dbReference type="PhylomeDB" id="A7IL29"/>
<dbReference type="HOGENOM" id="CLU_050648_0_0_5"/>
<feature type="transmembrane region" description="Helical" evidence="6">
    <location>
        <begin position="276"/>
        <end position="295"/>
    </location>
</feature>
<feature type="transmembrane region" description="Helical" evidence="6">
    <location>
        <begin position="194"/>
        <end position="214"/>
    </location>
</feature>
<evidence type="ECO:0000256" key="6">
    <source>
        <dbReference type="SAM" id="Phobius"/>
    </source>
</evidence>
<dbReference type="GO" id="GO:0005886">
    <property type="term" value="C:plasma membrane"/>
    <property type="evidence" value="ECO:0007669"/>
    <property type="project" value="TreeGrafter"/>
</dbReference>
<dbReference type="AlphaFoldDB" id="A7IL29"/>
<name>A7IL29_XANP2</name>